<keyword evidence="1" id="KW-1133">Transmembrane helix</keyword>
<reference evidence="2 3" key="1">
    <citation type="journal article" date="2013" name="Int. J. Syst. Evol. Microbiol.">
        <title>Marinicauda pacifica gen. nov., sp. nov., a prosthecate alphaproteobacterium of the family Hyphomonadaceae isolated from deep seawater.</title>
        <authorList>
            <person name="Zhang X.Y."/>
            <person name="Li G.W."/>
            <person name="Wang C.S."/>
            <person name="Zhang Y.J."/>
            <person name="Xu X.W."/>
            <person name="Li H."/>
            <person name="Liu A."/>
            <person name="Liu C."/>
            <person name="Xie B.B."/>
            <person name="Qin Q.L."/>
            <person name="Xu Z."/>
            <person name="Chen X.L."/>
            <person name="Zhou B.C."/>
            <person name="Zhang Y.Z."/>
        </authorList>
    </citation>
    <scope>NUCLEOTIDE SEQUENCE [LARGE SCALE GENOMIC DNA]</scope>
    <source>
        <strain evidence="2 3">P-1 km-3</strain>
    </source>
</reference>
<protein>
    <submittedName>
        <fullName evidence="2">Uncharacterized protein</fullName>
    </submittedName>
</protein>
<gene>
    <name evidence="2" type="ORF">E5162_05560</name>
</gene>
<name>A0A4S2HF59_9PROT</name>
<accession>A0A4S2HF59</accession>
<dbReference type="Proteomes" id="UP000305451">
    <property type="component" value="Unassembled WGS sequence"/>
</dbReference>
<evidence type="ECO:0000313" key="2">
    <source>
        <dbReference type="EMBL" id="TGY94735.1"/>
    </source>
</evidence>
<feature type="transmembrane region" description="Helical" evidence="1">
    <location>
        <begin position="54"/>
        <end position="74"/>
    </location>
</feature>
<feature type="transmembrane region" description="Helical" evidence="1">
    <location>
        <begin position="94"/>
        <end position="114"/>
    </location>
</feature>
<sequence length="118" mass="12374">MSGDGRFSGLNLLWLVAGFTVWSSGFVLLYGVHAIGCRAGWPGMELGPLTVQRAVLLAIWAAHLAAGLALFVPLHSAAKRWTGPAGDFLKGASALVTLAALVSTLWIGAPVLFLETCR</sequence>
<feature type="transmembrane region" description="Helical" evidence="1">
    <location>
        <begin position="12"/>
        <end position="33"/>
    </location>
</feature>
<organism evidence="2 3">
    <name type="scientific">Marinicauda pacifica</name>
    <dbReference type="NCBI Taxonomy" id="1133559"/>
    <lineage>
        <taxon>Bacteria</taxon>
        <taxon>Pseudomonadati</taxon>
        <taxon>Pseudomonadota</taxon>
        <taxon>Alphaproteobacteria</taxon>
        <taxon>Maricaulales</taxon>
        <taxon>Maricaulaceae</taxon>
        <taxon>Marinicauda</taxon>
    </lineage>
</organism>
<proteinExistence type="predicted"/>
<dbReference type="AlphaFoldDB" id="A0A4S2HF59"/>
<dbReference type="RefSeq" id="WP_135943933.1">
    <property type="nucleotide sequence ID" value="NZ_BMEI01000001.1"/>
</dbReference>
<dbReference type="OrthoDB" id="7433399at2"/>
<evidence type="ECO:0000256" key="1">
    <source>
        <dbReference type="SAM" id="Phobius"/>
    </source>
</evidence>
<keyword evidence="1" id="KW-0812">Transmembrane</keyword>
<comment type="caution">
    <text evidence="2">The sequence shown here is derived from an EMBL/GenBank/DDBJ whole genome shotgun (WGS) entry which is preliminary data.</text>
</comment>
<evidence type="ECO:0000313" key="3">
    <source>
        <dbReference type="Proteomes" id="UP000305451"/>
    </source>
</evidence>
<dbReference type="EMBL" id="SRXV01000001">
    <property type="protein sequence ID" value="TGY94735.1"/>
    <property type="molecule type" value="Genomic_DNA"/>
</dbReference>
<keyword evidence="1" id="KW-0472">Membrane</keyword>
<keyword evidence="3" id="KW-1185">Reference proteome</keyword>